<evidence type="ECO:0000313" key="2">
    <source>
        <dbReference type="Proteomes" id="UP000823399"/>
    </source>
</evidence>
<reference evidence="1" key="1">
    <citation type="journal article" date="2020" name="New Phytol.">
        <title>Comparative genomics reveals dynamic genome evolution in host specialist ectomycorrhizal fungi.</title>
        <authorList>
            <person name="Lofgren L.A."/>
            <person name="Nguyen N.H."/>
            <person name="Vilgalys R."/>
            <person name="Ruytinx J."/>
            <person name="Liao H.L."/>
            <person name="Branco S."/>
            <person name="Kuo A."/>
            <person name="LaButti K."/>
            <person name="Lipzen A."/>
            <person name="Andreopoulos W."/>
            <person name="Pangilinan J."/>
            <person name="Riley R."/>
            <person name="Hundley H."/>
            <person name="Na H."/>
            <person name="Barry K."/>
            <person name="Grigoriev I.V."/>
            <person name="Stajich J.E."/>
            <person name="Kennedy P.G."/>
        </authorList>
    </citation>
    <scope>NUCLEOTIDE SEQUENCE</scope>
    <source>
        <strain evidence="1">FC423</strain>
    </source>
</reference>
<sequence length="142" mass="16302">MLACRQLAQVLADTYLHPIQLDLDMIRYNEALNKRSTRRINKHEDTLLQRFPHGSHQLLDKPTVLLDSGGRIVLWYLPDAISPWIQAEMEEATISMGHLLKNSMTGGEETKWHTFPGNFYKSDQRPLTPGCINIAPCWFQQG</sequence>
<evidence type="ECO:0000313" key="1">
    <source>
        <dbReference type="EMBL" id="KAG2098274.1"/>
    </source>
</evidence>
<gene>
    <name evidence="1" type="ORF">F5147DRAFT_777769</name>
</gene>
<dbReference type="OrthoDB" id="2677684at2759"/>
<dbReference type="AlphaFoldDB" id="A0A9P7EZV5"/>
<dbReference type="EMBL" id="JABBWM010000062">
    <property type="protein sequence ID" value="KAG2098274.1"/>
    <property type="molecule type" value="Genomic_DNA"/>
</dbReference>
<protein>
    <submittedName>
        <fullName evidence="1">Uncharacterized protein</fullName>
    </submittedName>
</protein>
<dbReference type="GeneID" id="64704280"/>
<dbReference type="Proteomes" id="UP000823399">
    <property type="component" value="Unassembled WGS sequence"/>
</dbReference>
<dbReference type="RefSeq" id="XP_041288828.1">
    <property type="nucleotide sequence ID" value="XM_041442021.1"/>
</dbReference>
<organism evidence="1 2">
    <name type="scientific">Suillus discolor</name>
    <dbReference type="NCBI Taxonomy" id="1912936"/>
    <lineage>
        <taxon>Eukaryota</taxon>
        <taxon>Fungi</taxon>
        <taxon>Dikarya</taxon>
        <taxon>Basidiomycota</taxon>
        <taxon>Agaricomycotina</taxon>
        <taxon>Agaricomycetes</taxon>
        <taxon>Agaricomycetidae</taxon>
        <taxon>Boletales</taxon>
        <taxon>Suillineae</taxon>
        <taxon>Suillaceae</taxon>
        <taxon>Suillus</taxon>
    </lineage>
</organism>
<comment type="caution">
    <text evidence="1">The sequence shown here is derived from an EMBL/GenBank/DDBJ whole genome shotgun (WGS) entry which is preliminary data.</text>
</comment>
<keyword evidence="2" id="KW-1185">Reference proteome</keyword>
<name>A0A9P7EZV5_9AGAM</name>
<proteinExistence type="predicted"/>
<accession>A0A9P7EZV5</accession>